<dbReference type="Pfam" id="PF03706">
    <property type="entry name" value="LPG_synthase_TM"/>
    <property type="match status" value="1"/>
</dbReference>
<proteinExistence type="predicted"/>
<evidence type="ECO:0000256" key="6">
    <source>
        <dbReference type="SAM" id="Phobius"/>
    </source>
</evidence>
<keyword evidence="5 6" id="KW-0472">Membrane</keyword>
<feature type="transmembrane region" description="Helical" evidence="6">
    <location>
        <begin position="146"/>
        <end position="165"/>
    </location>
</feature>
<dbReference type="PANTHER" id="PTHR39087:SF2">
    <property type="entry name" value="UPF0104 MEMBRANE PROTEIN MJ1595"/>
    <property type="match status" value="1"/>
</dbReference>
<feature type="non-terminal residue" evidence="7">
    <location>
        <position position="220"/>
    </location>
</feature>
<dbReference type="PANTHER" id="PTHR39087">
    <property type="entry name" value="UPF0104 MEMBRANE PROTEIN MJ1595"/>
    <property type="match status" value="1"/>
</dbReference>
<evidence type="ECO:0000256" key="3">
    <source>
        <dbReference type="ARBA" id="ARBA00022692"/>
    </source>
</evidence>
<dbReference type="EMBL" id="UINC01158437">
    <property type="protein sequence ID" value="SVD55983.1"/>
    <property type="molecule type" value="Genomic_DNA"/>
</dbReference>
<reference evidence="7" key="1">
    <citation type="submission" date="2018-05" db="EMBL/GenBank/DDBJ databases">
        <authorList>
            <person name="Lanie J.A."/>
            <person name="Ng W.-L."/>
            <person name="Kazmierczak K.M."/>
            <person name="Andrzejewski T.M."/>
            <person name="Davidsen T.M."/>
            <person name="Wayne K.J."/>
            <person name="Tettelin H."/>
            <person name="Glass J.I."/>
            <person name="Rusch D."/>
            <person name="Podicherti R."/>
            <person name="Tsui H.-C.T."/>
            <person name="Winkler M.E."/>
        </authorList>
    </citation>
    <scope>NUCLEOTIDE SEQUENCE</scope>
</reference>
<feature type="transmembrane region" description="Helical" evidence="6">
    <location>
        <begin position="6"/>
        <end position="22"/>
    </location>
</feature>
<dbReference type="InterPro" id="IPR022791">
    <property type="entry name" value="L-PG_synthase/AglD"/>
</dbReference>
<evidence type="ECO:0000256" key="4">
    <source>
        <dbReference type="ARBA" id="ARBA00022989"/>
    </source>
</evidence>
<name>A0A382WB05_9ZZZZ</name>
<evidence type="ECO:0000313" key="7">
    <source>
        <dbReference type="EMBL" id="SVD55983.1"/>
    </source>
</evidence>
<accession>A0A382WB05</accession>
<evidence type="ECO:0008006" key="8">
    <source>
        <dbReference type="Google" id="ProtNLM"/>
    </source>
</evidence>
<evidence type="ECO:0000256" key="5">
    <source>
        <dbReference type="ARBA" id="ARBA00023136"/>
    </source>
</evidence>
<feature type="transmembrane region" description="Helical" evidence="6">
    <location>
        <begin position="109"/>
        <end position="134"/>
    </location>
</feature>
<comment type="subcellular location">
    <subcellularLocation>
        <location evidence="1">Cell membrane</location>
        <topology evidence="1">Multi-pass membrane protein</topology>
    </subcellularLocation>
</comment>
<feature type="transmembrane region" description="Helical" evidence="6">
    <location>
        <begin position="34"/>
        <end position="52"/>
    </location>
</feature>
<dbReference type="AlphaFoldDB" id="A0A382WB05"/>
<feature type="non-terminal residue" evidence="7">
    <location>
        <position position="1"/>
    </location>
</feature>
<dbReference type="NCBIfam" id="TIGR00374">
    <property type="entry name" value="flippase-like domain"/>
    <property type="match status" value="1"/>
</dbReference>
<gene>
    <name evidence="7" type="ORF">METZ01_LOCUS408837</name>
</gene>
<feature type="transmembrane region" description="Helical" evidence="6">
    <location>
        <begin position="72"/>
        <end position="88"/>
    </location>
</feature>
<keyword evidence="4 6" id="KW-1133">Transmembrane helix</keyword>
<keyword evidence="3 6" id="KW-0812">Transmembrane</keyword>
<keyword evidence="2" id="KW-1003">Cell membrane</keyword>
<organism evidence="7">
    <name type="scientific">marine metagenome</name>
    <dbReference type="NCBI Taxonomy" id="408172"/>
    <lineage>
        <taxon>unclassified sequences</taxon>
        <taxon>metagenomes</taxon>
        <taxon>ecological metagenomes</taxon>
    </lineage>
</organism>
<dbReference type="GO" id="GO:0005886">
    <property type="term" value="C:plasma membrane"/>
    <property type="evidence" value="ECO:0007669"/>
    <property type="project" value="UniProtKB-SubCell"/>
</dbReference>
<protein>
    <recommendedName>
        <fullName evidence="8">Flippase-like domain-containing protein</fullName>
    </recommendedName>
</protein>
<evidence type="ECO:0000256" key="1">
    <source>
        <dbReference type="ARBA" id="ARBA00004651"/>
    </source>
</evidence>
<evidence type="ECO:0000256" key="2">
    <source>
        <dbReference type="ARBA" id="ARBA00022475"/>
    </source>
</evidence>
<sequence length="220" mass="25502">VKLFFVGILFSIVFFWFSIKGVEFGEIIIRLKDFNYVYLIPVVILSLLGAYLKSLRWGFILNPLKKIGQRELFPISCVGSMAIILFPMRIGELIKPYLISRESKIPLSAAISTVFVERVLDVLALLCIFFLVILNDPFIGIKANWGYSYLSGIIILIIFMFFIYYKKSSSLKFLRIVFKKIPVTLWKKIENIFHNIINGFEIIVSSKKLFYVVILTAFNW</sequence>